<protein>
    <submittedName>
        <fullName evidence="5">GntR family transcriptional regulator</fullName>
    </submittedName>
</protein>
<feature type="domain" description="HTH gntR-type" evidence="4">
    <location>
        <begin position="4"/>
        <end position="71"/>
    </location>
</feature>
<dbReference type="PROSITE" id="PS50949">
    <property type="entry name" value="HTH_GNTR"/>
    <property type="match status" value="1"/>
</dbReference>
<evidence type="ECO:0000259" key="4">
    <source>
        <dbReference type="PROSITE" id="PS50949"/>
    </source>
</evidence>
<dbReference type="InterPro" id="IPR000524">
    <property type="entry name" value="Tscrpt_reg_HTH_GntR"/>
</dbReference>
<dbReference type="RefSeq" id="WP_379787038.1">
    <property type="nucleotide sequence ID" value="NZ_JBHSHL010000003.1"/>
</dbReference>
<dbReference type="SUPFAM" id="SSF48008">
    <property type="entry name" value="GntR ligand-binding domain-like"/>
    <property type="match status" value="1"/>
</dbReference>
<dbReference type="Pfam" id="PF07729">
    <property type="entry name" value="FCD"/>
    <property type="match status" value="1"/>
</dbReference>
<keyword evidence="2" id="KW-0238">DNA-binding</keyword>
<dbReference type="SMART" id="SM00895">
    <property type="entry name" value="FCD"/>
    <property type="match status" value="1"/>
</dbReference>
<dbReference type="Pfam" id="PF00392">
    <property type="entry name" value="GntR"/>
    <property type="match status" value="1"/>
</dbReference>
<gene>
    <name evidence="5" type="ORF">ACFO4R_00730</name>
</gene>
<dbReference type="EMBL" id="JBHSHL010000003">
    <property type="protein sequence ID" value="MFC4803595.1"/>
    <property type="molecule type" value="Genomic_DNA"/>
</dbReference>
<keyword evidence="6" id="KW-1185">Reference proteome</keyword>
<dbReference type="PRINTS" id="PR00035">
    <property type="entry name" value="HTHGNTR"/>
</dbReference>
<dbReference type="CDD" id="cd07377">
    <property type="entry name" value="WHTH_GntR"/>
    <property type="match status" value="1"/>
</dbReference>
<evidence type="ECO:0000256" key="3">
    <source>
        <dbReference type="ARBA" id="ARBA00023163"/>
    </source>
</evidence>
<dbReference type="Gene3D" id="1.20.120.530">
    <property type="entry name" value="GntR ligand-binding domain-like"/>
    <property type="match status" value="1"/>
</dbReference>
<evidence type="ECO:0000256" key="1">
    <source>
        <dbReference type="ARBA" id="ARBA00023015"/>
    </source>
</evidence>
<evidence type="ECO:0000313" key="5">
    <source>
        <dbReference type="EMBL" id="MFC4803595.1"/>
    </source>
</evidence>
<dbReference type="InterPro" id="IPR036390">
    <property type="entry name" value="WH_DNA-bd_sf"/>
</dbReference>
<dbReference type="InterPro" id="IPR036388">
    <property type="entry name" value="WH-like_DNA-bd_sf"/>
</dbReference>
<name>A0ABV9QIM0_9FIRM</name>
<dbReference type="InterPro" id="IPR008920">
    <property type="entry name" value="TF_FadR/GntR_C"/>
</dbReference>
<dbReference type="PANTHER" id="PTHR43537">
    <property type="entry name" value="TRANSCRIPTIONAL REGULATOR, GNTR FAMILY"/>
    <property type="match status" value="1"/>
</dbReference>
<dbReference type="PANTHER" id="PTHR43537:SF24">
    <property type="entry name" value="GLUCONATE OPERON TRANSCRIPTIONAL REPRESSOR"/>
    <property type="match status" value="1"/>
</dbReference>
<organism evidence="5 6">
    <name type="scientific">Filifactor villosus</name>
    <dbReference type="NCBI Taxonomy" id="29374"/>
    <lineage>
        <taxon>Bacteria</taxon>
        <taxon>Bacillati</taxon>
        <taxon>Bacillota</taxon>
        <taxon>Clostridia</taxon>
        <taxon>Peptostreptococcales</taxon>
        <taxon>Filifactoraceae</taxon>
        <taxon>Filifactor</taxon>
    </lineage>
</organism>
<accession>A0ABV9QIM0</accession>
<comment type="caution">
    <text evidence="5">The sequence shown here is derived from an EMBL/GenBank/DDBJ whole genome shotgun (WGS) entry which is preliminary data.</text>
</comment>
<keyword evidence="3" id="KW-0804">Transcription</keyword>
<proteinExistence type="predicted"/>
<evidence type="ECO:0000256" key="2">
    <source>
        <dbReference type="ARBA" id="ARBA00023125"/>
    </source>
</evidence>
<sequence>MIYQSLKEHVYNYISDEIKNKSLDANEKINEQEICNKLGVSRTPVREALIQLSSDGLLEITPRRGFRVKALTMKEAQDLYAVISNLDVMAAEIAIRKLSEEDLAQMQALLEKMDDAILRYEFRDYYKLQMDFHNIYILRTDNQPLIDTIFRLKKRFIRQSYPNEKSNCVRDILLNTNREHREIFHCFKEKNLDKLKRELKQHWNLNYAEMDSLDEKKIYQE</sequence>
<evidence type="ECO:0000313" key="6">
    <source>
        <dbReference type="Proteomes" id="UP001595916"/>
    </source>
</evidence>
<dbReference type="SMART" id="SM00345">
    <property type="entry name" value="HTH_GNTR"/>
    <property type="match status" value="1"/>
</dbReference>
<reference evidence="6" key="1">
    <citation type="journal article" date="2019" name="Int. J. Syst. Evol. Microbiol.">
        <title>The Global Catalogue of Microorganisms (GCM) 10K type strain sequencing project: providing services to taxonomists for standard genome sequencing and annotation.</title>
        <authorList>
            <consortium name="The Broad Institute Genomics Platform"/>
            <consortium name="The Broad Institute Genome Sequencing Center for Infectious Disease"/>
            <person name="Wu L."/>
            <person name="Ma J."/>
        </authorList>
    </citation>
    <scope>NUCLEOTIDE SEQUENCE [LARGE SCALE GENOMIC DNA]</scope>
    <source>
        <strain evidence="6">CCUG 46385</strain>
    </source>
</reference>
<keyword evidence="1" id="KW-0805">Transcription regulation</keyword>
<dbReference type="Gene3D" id="1.10.10.10">
    <property type="entry name" value="Winged helix-like DNA-binding domain superfamily/Winged helix DNA-binding domain"/>
    <property type="match status" value="1"/>
</dbReference>
<dbReference type="SUPFAM" id="SSF46785">
    <property type="entry name" value="Winged helix' DNA-binding domain"/>
    <property type="match status" value="1"/>
</dbReference>
<dbReference type="Proteomes" id="UP001595916">
    <property type="component" value="Unassembled WGS sequence"/>
</dbReference>
<dbReference type="InterPro" id="IPR011711">
    <property type="entry name" value="GntR_C"/>
</dbReference>